<dbReference type="Proteomes" id="UP000700596">
    <property type="component" value="Unassembled WGS sequence"/>
</dbReference>
<keyword evidence="3" id="KW-1185">Reference proteome</keyword>
<proteinExistence type="predicted"/>
<feature type="region of interest" description="Disordered" evidence="1">
    <location>
        <begin position="281"/>
        <end position="303"/>
    </location>
</feature>
<feature type="compositionally biased region" description="Pro residues" evidence="1">
    <location>
        <begin position="31"/>
        <end position="48"/>
    </location>
</feature>
<evidence type="ECO:0000256" key="1">
    <source>
        <dbReference type="SAM" id="MobiDB-lite"/>
    </source>
</evidence>
<accession>A0A9P9DF58</accession>
<dbReference type="EMBL" id="JAGMWT010000013">
    <property type="protein sequence ID" value="KAH7117862.1"/>
    <property type="molecule type" value="Genomic_DNA"/>
</dbReference>
<reference evidence="2" key="1">
    <citation type="journal article" date="2021" name="Nat. Commun.">
        <title>Genetic determinants of endophytism in the Arabidopsis root mycobiome.</title>
        <authorList>
            <person name="Mesny F."/>
            <person name="Miyauchi S."/>
            <person name="Thiergart T."/>
            <person name="Pickel B."/>
            <person name="Atanasova L."/>
            <person name="Karlsson M."/>
            <person name="Huettel B."/>
            <person name="Barry K.W."/>
            <person name="Haridas S."/>
            <person name="Chen C."/>
            <person name="Bauer D."/>
            <person name="Andreopoulos W."/>
            <person name="Pangilinan J."/>
            <person name="LaButti K."/>
            <person name="Riley R."/>
            <person name="Lipzen A."/>
            <person name="Clum A."/>
            <person name="Drula E."/>
            <person name="Henrissat B."/>
            <person name="Kohler A."/>
            <person name="Grigoriev I.V."/>
            <person name="Martin F.M."/>
            <person name="Hacquard S."/>
        </authorList>
    </citation>
    <scope>NUCLEOTIDE SEQUENCE</scope>
    <source>
        <strain evidence="2">MPI-CAGE-CH-0243</strain>
    </source>
</reference>
<feature type="region of interest" description="Disordered" evidence="1">
    <location>
        <begin position="621"/>
        <end position="730"/>
    </location>
</feature>
<feature type="compositionally biased region" description="Basic and acidic residues" evidence="1">
    <location>
        <begin position="638"/>
        <end position="647"/>
    </location>
</feature>
<gene>
    <name evidence="2" type="ORF">B0J11DRAFT_617681</name>
</gene>
<protein>
    <submittedName>
        <fullName evidence="2">Uncharacterized protein</fullName>
    </submittedName>
</protein>
<dbReference type="OrthoDB" id="3801350at2759"/>
<feature type="region of interest" description="Disordered" evidence="1">
    <location>
        <begin position="23"/>
        <end position="114"/>
    </location>
</feature>
<organism evidence="2 3">
    <name type="scientific">Dendryphion nanum</name>
    <dbReference type="NCBI Taxonomy" id="256645"/>
    <lineage>
        <taxon>Eukaryota</taxon>
        <taxon>Fungi</taxon>
        <taxon>Dikarya</taxon>
        <taxon>Ascomycota</taxon>
        <taxon>Pezizomycotina</taxon>
        <taxon>Dothideomycetes</taxon>
        <taxon>Pleosporomycetidae</taxon>
        <taxon>Pleosporales</taxon>
        <taxon>Torulaceae</taxon>
        <taxon>Dendryphion</taxon>
    </lineage>
</organism>
<sequence>MGNNCSHPAPLIEIQGPRSSIFVASGFSFRPPHPPHPSRPPPPFPPFPPRHHGGKCQSPSPPSDFSSDSGTIELPRRRSKARKRGVARLRRSPRPKPETVEGSEIGDTPGMMHPRVYAGRVPGIRGGGRGAPMYPVDRPGNDLDSEIGYSAMLPRMGGDMPGMGSMGGYGPYGDRACGMSMDMPQMEPGVPAGMGMGYGGKLMMPPPYTAQPPMYGQAPPGYGFSPHLQYGANIGGMAVPPAMPVGMAMAPVQPNHVPVVPQHPVPLPGNMTRIPSGAFTQGVTERSNGEPVPTKQKPNARSRRVVAADSGHEWIQGDPFLDACMCTTTCTCRQGHRVLYREQNDDGERMSGEIRYILKNQIGRDCGDHSSCTKAETEKARAEIETMAARKEAQDGMRRMAEGMQDIVNRLEKLDVKQNNASPPLPSVLPNLAGGQPTAPLPARPPIPGMFPGVAPGMQNPYAQAFPMNSQMANQINSHQAQMNMGNMGNMGAMGANLPQSMEQGITPGMAQAMAAGMIQGMTPGMAQGMTGFQPNLHRPLDSQQMNPTILNHMNMGGGFGDAESSPGDTFGMEMEMPWRPPPRREKIGPDMRIYRNRRKGRGGGGRPSPQEFLMREYHDKAGRGPMGSGGYPLTGRPEIRRPRPPEFPDEEAMPQMQGTYPGPRYGSDVGGGSSQAWEDFNPEWREGEEAVSPRSRGIPPAGFRGRGGGDLRGLGKQARVEDGNETSIN</sequence>
<feature type="compositionally biased region" description="Basic residues" evidence="1">
    <location>
        <begin position="77"/>
        <end position="94"/>
    </location>
</feature>
<evidence type="ECO:0000313" key="3">
    <source>
        <dbReference type="Proteomes" id="UP000700596"/>
    </source>
</evidence>
<name>A0A9P9DF58_9PLEO</name>
<comment type="caution">
    <text evidence="2">The sequence shown here is derived from an EMBL/GenBank/DDBJ whole genome shotgun (WGS) entry which is preliminary data.</text>
</comment>
<evidence type="ECO:0000313" key="2">
    <source>
        <dbReference type="EMBL" id="KAH7117862.1"/>
    </source>
</evidence>
<dbReference type="AlphaFoldDB" id="A0A9P9DF58"/>